<keyword evidence="2" id="KW-1185">Reference proteome</keyword>
<reference evidence="1 2" key="1">
    <citation type="submission" date="2018-08" db="EMBL/GenBank/DDBJ databases">
        <authorList>
            <person name="Muller C M."/>
        </authorList>
    </citation>
    <scope>NUCLEOTIDE SEQUENCE [LARGE SCALE GENOMIC DNA]</scope>
</reference>
<sequence length="25" mass="2691">MDSACIKQTLNCGCLTAWAHIARAL</sequence>
<dbReference type="Proteomes" id="UP000324639">
    <property type="component" value="Chromosome Bgt_-05"/>
</dbReference>
<organism evidence="1 2">
    <name type="scientific">Blumeria graminis f. sp. tritici</name>
    <dbReference type="NCBI Taxonomy" id="62690"/>
    <lineage>
        <taxon>Eukaryota</taxon>
        <taxon>Fungi</taxon>
        <taxon>Dikarya</taxon>
        <taxon>Ascomycota</taxon>
        <taxon>Pezizomycotina</taxon>
        <taxon>Leotiomycetes</taxon>
        <taxon>Erysiphales</taxon>
        <taxon>Erysiphaceae</taxon>
        <taxon>Blumeria</taxon>
    </lineage>
</organism>
<accession>A0A9X9MEQ7</accession>
<dbReference type="EMBL" id="LR026988">
    <property type="protein sequence ID" value="VDB83806.1"/>
    <property type="molecule type" value="Genomic_DNA"/>
</dbReference>
<evidence type="ECO:0000313" key="2">
    <source>
        <dbReference type="Proteomes" id="UP000324639"/>
    </source>
</evidence>
<proteinExistence type="predicted"/>
<protein>
    <submittedName>
        <fullName evidence="1">Bgt-50212</fullName>
    </submittedName>
</protein>
<evidence type="ECO:0000313" key="1">
    <source>
        <dbReference type="EMBL" id="VDB83806.1"/>
    </source>
</evidence>
<gene>
    <name evidence="1" type="ORF">BGT96224V316_LOCUS2949</name>
</gene>
<dbReference type="AlphaFoldDB" id="A0A9X9MEQ7"/>
<name>A0A9X9MEQ7_BLUGR</name>